<dbReference type="AlphaFoldDB" id="S9QQZ6"/>
<feature type="domain" description="CBU-0592-like" evidence="3">
    <location>
        <begin position="26"/>
        <end position="96"/>
    </location>
</feature>
<keyword evidence="2" id="KW-0812">Transmembrane</keyword>
<reference evidence="5" key="1">
    <citation type="journal article" date="2014" name="Stand. Genomic Sci.">
        <title>Genome sequence of the exopolysaccharide-producing Salipiger mucosus type strain (DSM 16094(T)), a moderately halophilic member of the Roseobacter clade.</title>
        <authorList>
            <person name="Riedel T."/>
            <person name="Spring S."/>
            <person name="Fiebig A."/>
            <person name="Petersen J."/>
            <person name="Kyrpides N.C."/>
            <person name="Goker M."/>
            <person name="Klenk H.P."/>
        </authorList>
    </citation>
    <scope>NUCLEOTIDE SEQUENCE [LARGE SCALE GENOMIC DNA]</scope>
    <source>
        <strain evidence="5">DSM 16094</strain>
    </source>
</reference>
<evidence type="ECO:0000313" key="5">
    <source>
        <dbReference type="Proteomes" id="UP000015347"/>
    </source>
</evidence>
<name>S9QQZ6_9RHOB</name>
<dbReference type="Proteomes" id="UP000015347">
    <property type="component" value="Unassembled WGS sequence"/>
</dbReference>
<evidence type="ECO:0000256" key="2">
    <source>
        <dbReference type="SAM" id="Phobius"/>
    </source>
</evidence>
<dbReference type="STRING" id="1123237.Salmuc_02414"/>
<dbReference type="Pfam" id="PF26604">
    <property type="entry name" value="CBU_0592"/>
    <property type="match status" value="1"/>
</dbReference>
<feature type="region of interest" description="Disordered" evidence="1">
    <location>
        <begin position="113"/>
        <end position="132"/>
    </location>
</feature>
<feature type="transmembrane region" description="Helical" evidence="2">
    <location>
        <begin position="51"/>
        <end position="69"/>
    </location>
</feature>
<dbReference type="eggNOG" id="ENOG5033KF4">
    <property type="taxonomic scope" value="Bacteria"/>
</dbReference>
<accession>S9QQZ6</accession>
<keyword evidence="2" id="KW-1133">Transmembrane helix</keyword>
<feature type="transmembrane region" description="Helical" evidence="2">
    <location>
        <begin position="75"/>
        <end position="93"/>
    </location>
</feature>
<organism evidence="4 5">
    <name type="scientific">Salipiger mucosus DSM 16094</name>
    <dbReference type="NCBI Taxonomy" id="1123237"/>
    <lineage>
        <taxon>Bacteria</taxon>
        <taxon>Pseudomonadati</taxon>
        <taxon>Pseudomonadota</taxon>
        <taxon>Alphaproteobacteria</taxon>
        <taxon>Rhodobacterales</taxon>
        <taxon>Roseobacteraceae</taxon>
        <taxon>Salipiger</taxon>
    </lineage>
</organism>
<comment type="caution">
    <text evidence="4">The sequence shown here is derived from an EMBL/GenBank/DDBJ whole genome shotgun (WGS) entry which is preliminary data.</text>
</comment>
<evidence type="ECO:0000256" key="1">
    <source>
        <dbReference type="SAM" id="MobiDB-lite"/>
    </source>
</evidence>
<dbReference type="InterPro" id="IPR058058">
    <property type="entry name" value="CBU_0592-like"/>
</dbReference>
<protein>
    <recommendedName>
        <fullName evidence="3">CBU-0592-like domain-containing protein</fullName>
    </recommendedName>
</protein>
<feature type="transmembrane region" description="Helical" evidence="2">
    <location>
        <begin position="22"/>
        <end position="39"/>
    </location>
</feature>
<keyword evidence="2" id="KW-0472">Membrane</keyword>
<evidence type="ECO:0000313" key="4">
    <source>
        <dbReference type="EMBL" id="EPX82048.1"/>
    </source>
</evidence>
<proteinExistence type="predicted"/>
<gene>
    <name evidence="4" type="ORF">Salmuc_02414</name>
</gene>
<dbReference type="EMBL" id="APVH01000027">
    <property type="protein sequence ID" value="EPX82048.1"/>
    <property type="molecule type" value="Genomic_DNA"/>
</dbReference>
<dbReference type="HOGENOM" id="CLU_1915630_0_0_5"/>
<keyword evidence="5" id="KW-1185">Reference proteome</keyword>
<dbReference type="NCBIfam" id="NF047864">
    <property type="entry name" value="CBU_0592_membra"/>
    <property type="match status" value="1"/>
</dbReference>
<sequence length="132" mass="14345">MHFMNGDRFMPDPLAGLDFADFSRSLGVIGFLFYAGSYAMLSARAISGDSMLYFGLNTIAAVCVTVSLVHDFNLASLMIQSFWIVTGLGAMTIRLQARMRERRIAHIPVPLHHPAPQSPAAGLQPHEVPASA</sequence>
<evidence type="ECO:0000259" key="3">
    <source>
        <dbReference type="Pfam" id="PF26604"/>
    </source>
</evidence>